<dbReference type="CDD" id="cd04301">
    <property type="entry name" value="NAT_SF"/>
    <property type="match status" value="1"/>
</dbReference>
<keyword evidence="2" id="KW-0012">Acyltransferase</keyword>
<feature type="domain" description="N-acetyltransferase" evidence="3">
    <location>
        <begin position="67"/>
        <end position="208"/>
    </location>
</feature>
<keyword evidence="5" id="KW-1185">Reference proteome</keyword>
<dbReference type="InterPro" id="IPR050832">
    <property type="entry name" value="Bact_Acetyltransf"/>
</dbReference>
<evidence type="ECO:0000313" key="5">
    <source>
        <dbReference type="Proteomes" id="UP001217918"/>
    </source>
</evidence>
<dbReference type="GO" id="GO:0016747">
    <property type="term" value="F:acyltransferase activity, transferring groups other than amino-acyl groups"/>
    <property type="evidence" value="ECO:0007669"/>
    <property type="project" value="InterPro"/>
</dbReference>
<comment type="caution">
    <text evidence="4">The sequence shown here is derived from an EMBL/GenBank/DDBJ whole genome shotgun (WGS) entry which is preliminary data.</text>
</comment>
<dbReference type="Pfam" id="PF00583">
    <property type="entry name" value="Acetyltransf_1"/>
    <property type="match status" value="1"/>
</dbReference>
<accession>A0AAD9MBM6</accession>
<organism evidence="4 5">
    <name type="scientific">Phyllachora maydis</name>
    <dbReference type="NCBI Taxonomy" id="1825666"/>
    <lineage>
        <taxon>Eukaryota</taxon>
        <taxon>Fungi</taxon>
        <taxon>Dikarya</taxon>
        <taxon>Ascomycota</taxon>
        <taxon>Pezizomycotina</taxon>
        <taxon>Sordariomycetes</taxon>
        <taxon>Sordariomycetidae</taxon>
        <taxon>Phyllachorales</taxon>
        <taxon>Phyllachoraceae</taxon>
        <taxon>Phyllachora</taxon>
    </lineage>
</organism>
<dbReference type="Gene3D" id="3.40.630.30">
    <property type="match status" value="1"/>
</dbReference>
<dbReference type="PANTHER" id="PTHR43877">
    <property type="entry name" value="AMINOALKYLPHOSPHONATE N-ACETYLTRANSFERASE-RELATED-RELATED"/>
    <property type="match status" value="1"/>
</dbReference>
<dbReference type="Proteomes" id="UP001217918">
    <property type="component" value="Unassembled WGS sequence"/>
</dbReference>
<dbReference type="AlphaFoldDB" id="A0AAD9MBM6"/>
<dbReference type="InterPro" id="IPR000182">
    <property type="entry name" value="GNAT_dom"/>
</dbReference>
<keyword evidence="1" id="KW-0808">Transferase</keyword>
<dbReference type="SUPFAM" id="SSF55729">
    <property type="entry name" value="Acyl-CoA N-acyltransferases (Nat)"/>
    <property type="match status" value="1"/>
</dbReference>
<dbReference type="PROSITE" id="PS51186">
    <property type="entry name" value="GNAT"/>
    <property type="match status" value="1"/>
</dbReference>
<proteinExistence type="predicted"/>
<reference evidence="4" key="1">
    <citation type="journal article" date="2023" name="Mol. Plant Microbe Interact.">
        <title>Elucidating the Obligate Nature and Biological Capacity of an Invasive Fungal Corn Pathogen.</title>
        <authorList>
            <person name="MacCready J.S."/>
            <person name="Roggenkamp E.M."/>
            <person name="Gdanetz K."/>
            <person name="Chilvers M.I."/>
        </authorList>
    </citation>
    <scope>NUCLEOTIDE SEQUENCE</scope>
    <source>
        <strain evidence="4">PM02</strain>
    </source>
</reference>
<name>A0AAD9MBM6_9PEZI</name>
<evidence type="ECO:0000256" key="1">
    <source>
        <dbReference type="ARBA" id="ARBA00022679"/>
    </source>
</evidence>
<evidence type="ECO:0000259" key="3">
    <source>
        <dbReference type="PROSITE" id="PS51186"/>
    </source>
</evidence>
<gene>
    <name evidence="4" type="ORF">P8C59_004787</name>
</gene>
<dbReference type="InterPro" id="IPR016181">
    <property type="entry name" value="Acyl_CoA_acyltransferase"/>
</dbReference>
<protein>
    <recommendedName>
        <fullName evidence="3">N-acetyltransferase domain-containing protein</fullName>
    </recommendedName>
</protein>
<sequence>MIRQHGCMCYLQPGQAHRSDQPSKRATAAAANFTTYNFTTEAHGHLTPFFAALQASCITADQMAQGPFLPPLTNEKLLPWWRARMAEARAGQRVIVLLLPDLLGPTAQKPQGADFRGIAMMSLSPSETGTARCHIDCLLVDRKYRRQGGAKALVQALEYEAGKRGRTLLLVDTEADTLAEAAFKKFGYTEVGKVPRYNRAVSNLRTAQTFFYKDLLP</sequence>
<evidence type="ECO:0000256" key="2">
    <source>
        <dbReference type="ARBA" id="ARBA00023315"/>
    </source>
</evidence>
<dbReference type="EMBL" id="JAQQPM010000003">
    <property type="protein sequence ID" value="KAK2070277.1"/>
    <property type="molecule type" value="Genomic_DNA"/>
</dbReference>
<evidence type="ECO:0000313" key="4">
    <source>
        <dbReference type="EMBL" id="KAK2070277.1"/>
    </source>
</evidence>